<dbReference type="InterPro" id="IPR005814">
    <property type="entry name" value="Aminotrans_3"/>
</dbReference>
<evidence type="ECO:0000256" key="1">
    <source>
        <dbReference type="ARBA" id="ARBA00001933"/>
    </source>
</evidence>
<dbReference type="PANTHER" id="PTHR11986">
    <property type="entry name" value="AMINOTRANSFERASE CLASS III"/>
    <property type="match status" value="1"/>
</dbReference>
<dbReference type="PROSITE" id="PS00600">
    <property type="entry name" value="AA_TRANSFER_CLASS_3"/>
    <property type="match status" value="1"/>
</dbReference>
<gene>
    <name evidence="8" type="ORF">GCM10022261_25700</name>
</gene>
<dbReference type="InterPro" id="IPR049704">
    <property type="entry name" value="Aminotrans_3_PPA_site"/>
</dbReference>
<dbReference type="InterPro" id="IPR004636">
    <property type="entry name" value="AcOrn/SuccOrn_fam"/>
</dbReference>
<dbReference type="InterPro" id="IPR015422">
    <property type="entry name" value="PyrdxlP-dep_Trfase_small"/>
</dbReference>
<dbReference type="Gene3D" id="3.90.1150.10">
    <property type="entry name" value="Aspartate Aminotransferase, domain 1"/>
    <property type="match status" value="1"/>
</dbReference>
<sequence length="408" mass="42000">MTLRESTDQAAQTADWRTHHEQAILPALGRPQRLLVRGKGARVWDETGREYLDLLAGIAVNSLGHAHPALVGAVTAQLETLGQVSNFFASPPQIGLAEKLLSVAQAPAGSSVYFCNSGAEANEAALKMSRRVGEGRSKVVAVEGSFHGRTMGALALTSKEAYRAPFAPGVPDVVHVPFGDVAALRAAVDDSCAAVFVETIQGESGIRNHPAGYLGAAREATSAVGALLILDEIQTGIGRCGSWFAFQDPQLGEGIVPDIVTSAKGLGGGLPLAATIAFGAATTALLQPGQHGSTYSGNPVTTAGGLAVLDTIEADGLLAHVRELGGWFAERLRAIDGISDVSGAGLLLGVELAAGNAKRVADAALAAGFIVNPVTDTRLRFAPPLIITAEELTEFLDALPAILAAAQD</sequence>
<keyword evidence="3" id="KW-0028">Amino-acid biosynthesis</keyword>
<dbReference type="InterPro" id="IPR015421">
    <property type="entry name" value="PyrdxlP-dep_Trfase_major"/>
</dbReference>
<comment type="similarity">
    <text evidence="7">Belongs to the class-III pyridoxal-phosphate-dependent aminotransferase family.</text>
</comment>
<comment type="cofactor">
    <cofactor evidence="1">
        <name>pyridoxal 5'-phosphate</name>
        <dbReference type="ChEBI" id="CHEBI:597326"/>
    </cofactor>
</comment>
<evidence type="ECO:0000256" key="5">
    <source>
        <dbReference type="ARBA" id="ARBA00022898"/>
    </source>
</evidence>
<comment type="caution">
    <text evidence="8">The sequence shown here is derived from an EMBL/GenBank/DDBJ whole genome shotgun (WGS) entry which is preliminary data.</text>
</comment>
<evidence type="ECO:0000256" key="6">
    <source>
        <dbReference type="ARBA" id="ARBA00029440"/>
    </source>
</evidence>
<reference evidence="9" key="1">
    <citation type="journal article" date="2019" name="Int. J. Syst. Evol. Microbiol.">
        <title>The Global Catalogue of Microorganisms (GCM) 10K type strain sequencing project: providing services to taxonomists for standard genome sequencing and annotation.</title>
        <authorList>
            <consortium name="The Broad Institute Genomics Platform"/>
            <consortium name="The Broad Institute Genome Sequencing Center for Infectious Disease"/>
            <person name="Wu L."/>
            <person name="Ma J."/>
        </authorList>
    </citation>
    <scope>NUCLEOTIDE SEQUENCE [LARGE SCALE GENOMIC DNA]</scope>
    <source>
        <strain evidence="9">JCM 17458</strain>
    </source>
</reference>
<dbReference type="Proteomes" id="UP001501586">
    <property type="component" value="Unassembled WGS sequence"/>
</dbReference>
<dbReference type="EMBL" id="BAABAZ010000006">
    <property type="protein sequence ID" value="GAA4285039.1"/>
    <property type="molecule type" value="Genomic_DNA"/>
</dbReference>
<dbReference type="SUPFAM" id="SSF53383">
    <property type="entry name" value="PLP-dependent transferases"/>
    <property type="match status" value="1"/>
</dbReference>
<evidence type="ECO:0000256" key="4">
    <source>
        <dbReference type="ARBA" id="ARBA00022679"/>
    </source>
</evidence>
<dbReference type="Gene3D" id="3.40.640.10">
    <property type="entry name" value="Type I PLP-dependent aspartate aminotransferase-like (Major domain)"/>
    <property type="match status" value="1"/>
</dbReference>
<proteinExistence type="inferred from homology"/>
<dbReference type="PIRSF" id="PIRSF000521">
    <property type="entry name" value="Transaminase_4ab_Lys_Orn"/>
    <property type="match status" value="1"/>
</dbReference>
<keyword evidence="4" id="KW-0808">Transferase</keyword>
<organism evidence="8 9">
    <name type="scientific">Brevibacterium daeguense</name>
    <dbReference type="NCBI Taxonomy" id="909936"/>
    <lineage>
        <taxon>Bacteria</taxon>
        <taxon>Bacillati</taxon>
        <taxon>Actinomycetota</taxon>
        <taxon>Actinomycetes</taxon>
        <taxon>Micrococcales</taxon>
        <taxon>Brevibacteriaceae</taxon>
        <taxon>Brevibacterium</taxon>
    </lineage>
</organism>
<keyword evidence="5 7" id="KW-0663">Pyridoxal phosphate</keyword>
<dbReference type="CDD" id="cd00610">
    <property type="entry name" value="OAT_like"/>
    <property type="match status" value="1"/>
</dbReference>
<protein>
    <submittedName>
        <fullName evidence="8">Acetylornithine transaminase</fullName>
    </submittedName>
</protein>
<dbReference type="NCBIfam" id="TIGR00707">
    <property type="entry name" value="argD"/>
    <property type="match status" value="1"/>
</dbReference>
<evidence type="ECO:0000256" key="2">
    <source>
        <dbReference type="ARBA" id="ARBA00022576"/>
    </source>
</evidence>
<comment type="pathway">
    <text evidence="6">Amino-acid biosynthesis.</text>
</comment>
<accession>A0ABP8EM17</accession>
<evidence type="ECO:0000313" key="8">
    <source>
        <dbReference type="EMBL" id="GAA4285039.1"/>
    </source>
</evidence>
<evidence type="ECO:0000256" key="7">
    <source>
        <dbReference type="RuleBase" id="RU003560"/>
    </source>
</evidence>
<name>A0ABP8EM17_9MICO</name>
<keyword evidence="2" id="KW-0032">Aminotransferase</keyword>
<dbReference type="NCBIfam" id="NF002874">
    <property type="entry name" value="PRK03244.1"/>
    <property type="match status" value="1"/>
</dbReference>
<keyword evidence="9" id="KW-1185">Reference proteome</keyword>
<evidence type="ECO:0000313" key="9">
    <source>
        <dbReference type="Proteomes" id="UP001501586"/>
    </source>
</evidence>
<evidence type="ECO:0000256" key="3">
    <source>
        <dbReference type="ARBA" id="ARBA00022605"/>
    </source>
</evidence>
<dbReference type="InterPro" id="IPR015424">
    <property type="entry name" value="PyrdxlP-dep_Trfase"/>
</dbReference>
<dbReference type="InterPro" id="IPR050103">
    <property type="entry name" value="Class-III_PLP-dep_AT"/>
</dbReference>
<dbReference type="Pfam" id="PF00202">
    <property type="entry name" value="Aminotran_3"/>
    <property type="match status" value="1"/>
</dbReference>
<dbReference type="PANTHER" id="PTHR11986:SF79">
    <property type="entry name" value="ACETYLORNITHINE AMINOTRANSFERASE, MITOCHONDRIAL"/>
    <property type="match status" value="1"/>
</dbReference>